<keyword evidence="2" id="KW-1185">Reference proteome</keyword>
<accession>A0A5J5BC68</accession>
<dbReference type="OrthoDB" id="10036779at2759"/>
<name>A0A5J5BC68_9ASTE</name>
<dbReference type="EMBL" id="CM018037">
    <property type="protein sequence ID" value="KAA8540046.1"/>
    <property type="molecule type" value="Genomic_DNA"/>
</dbReference>
<proteinExistence type="predicted"/>
<evidence type="ECO:0000313" key="2">
    <source>
        <dbReference type="Proteomes" id="UP000325577"/>
    </source>
</evidence>
<dbReference type="PANTHER" id="PTHR33566">
    <property type="entry name" value="EN/SPM-LIKE TRANSPOSON-RELATED"/>
    <property type="match status" value="1"/>
</dbReference>
<dbReference type="Proteomes" id="UP000325577">
    <property type="component" value="Linkage Group LG14"/>
</dbReference>
<organism evidence="1 2">
    <name type="scientific">Nyssa sinensis</name>
    <dbReference type="NCBI Taxonomy" id="561372"/>
    <lineage>
        <taxon>Eukaryota</taxon>
        <taxon>Viridiplantae</taxon>
        <taxon>Streptophyta</taxon>
        <taxon>Embryophyta</taxon>
        <taxon>Tracheophyta</taxon>
        <taxon>Spermatophyta</taxon>
        <taxon>Magnoliopsida</taxon>
        <taxon>eudicotyledons</taxon>
        <taxon>Gunneridae</taxon>
        <taxon>Pentapetalae</taxon>
        <taxon>asterids</taxon>
        <taxon>Cornales</taxon>
        <taxon>Nyssaceae</taxon>
        <taxon>Nyssa</taxon>
    </lineage>
</organism>
<dbReference type="PANTHER" id="PTHR33566:SF6">
    <property type="entry name" value="PROTEIN DEFECTIVE IN MERISTEM SILENCING 3"/>
    <property type="match status" value="1"/>
</dbReference>
<protein>
    <submittedName>
        <fullName evidence="1">Uncharacterized protein</fullName>
    </submittedName>
</protein>
<reference evidence="1 2" key="1">
    <citation type="submission" date="2019-09" db="EMBL/GenBank/DDBJ databases">
        <title>A chromosome-level genome assembly of the Chinese tupelo Nyssa sinensis.</title>
        <authorList>
            <person name="Yang X."/>
            <person name="Kang M."/>
            <person name="Yang Y."/>
            <person name="Xiong H."/>
            <person name="Wang M."/>
            <person name="Zhang Z."/>
            <person name="Wang Z."/>
            <person name="Wu H."/>
            <person name="Ma T."/>
            <person name="Liu J."/>
            <person name="Xi Z."/>
        </authorList>
    </citation>
    <scope>NUCLEOTIDE SEQUENCE [LARGE SCALE GENOMIC DNA]</scope>
    <source>
        <strain evidence="1">J267</strain>
        <tissue evidence="1">Leaf</tissue>
    </source>
</reference>
<gene>
    <name evidence="1" type="ORF">F0562_026738</name>
</gene>
<sequence>MVQALPCISDGALSLDGGMIRTTGVFCLGSREDVDVKFPKSSGMSNLPENYFETENRLKEMKWKKDIFLDDIRREQTLLDHAKFSFEIKKQEFVRFLAESSPYATQAQARAR</sequence>
<evidence type="ECO:0000313" key="1">
    <source>
        <dbReference type="EMBL" id="KAA8540046.1"/>
    </source>
</evidence>
<dbReference type="AlphaFoldDB" id="A0A5J5BC68"/>